<evidence type="ECO:0000256" key="3">
    <source>
        <dbReference type="ARBA" id="ARBA00022989"/>
    </source>
</evidence>
<evidence type="ECO:0000256" key="6">
    <source>
        <dbReference type="SAM" id="Phobius"/>
    </source>
</evidence>
<dbReference type="PANTHER" id="PTHR23501:SF199">
    <property type="entry name" value="MFS EFFLUX TRANSPORTER INPD-RELATED"/>
    <property type="match status" value="1"/>
</dbReference>
<feature type="transmembrane region" description="Helical" evidence="6">
    <location>
        <begin position="161"/>
        <end position="182"/>
    </location>
</feature>
<comment type="subcellular location">
    <subcellularLocation>
        <location evidence="1">Membrane</location>
        <topology evidence="1">Multi-pass membrane protein</topology>
    </subcellularLocation>
</comment>
<feature type="region of interest" description="Disordered" evidence="5">
    <location>
        <begin position="1"/>
        <end position="26"/>
    </location>
</feature>
<dbReference type="Gene3D" id="1.20.1250.20">
    <property type="entry name" value="MFS general substrate transporter like domains"/>
    <property type="match status" value="1"/>
</dbReference>
<dbReference type="CDD" id="cd17502">
    <property type="entry name" value="MFS_Azr1_MDR_like"/>
    <property type="match status" value="1"/>
</dbReference>
<keyword evidence="4 6" id="KW-0472">Membrane</keyword>
<feature type="transmembrane region" description="Helical" evidence="6">
    <location>
        <begin position="104"/>
        <end position="123"/>
    </location>
</feature>
<dbReference type="AlphaFoldDB" id="A0A6A6GY74"/>
<feature type="transmembrane region" description="Helical" evidence="6">
    <location>
        <begin position="395"/>
        <end position="413"/>
    </location>
</feature>
<feature type="domain" description="Major facilitator superfamily (MFS) profile" evidence="7">
    <location>
        <begin position="39"/>
        <end position="532"/>
    </location>
</feature>
<dbReference type="FunFam" id="1.20.1250.20:FF:000196">
    <property type="entry name" value="MFS toxin efflux pump (AflT)"/>
    <property type="match status" value="1"/>
</dbReference>
<name>A0A6A6GY74_VIRVR</name>
<dbReference type="Pfam" id="PF07690">
    <property type="entry name" value="MFS_1"/>
    <property type="match status" value="1"/>
</dbReference>
<evidence type="ECO:0000313" key="9">
    <source>
        <dbReference type="Proteomes" id="UP000800092"/>
    </source>
</evidence>
<feature type="transmembrane region" description="Helical" evidence="6">
    <location>
        <begin position="265"/>
        <end position="284"/>
    </location>
</feature>
<evidence type="ECO:0000256" key="1">
    <source>
        <dbReference type="ARBA" id="ARBA00004141"/>
    </source>
</evidence>
<evidence type="ECO:0000256" key="2">
    <source>
        <dbReference type="ARBA" id="ARBA00022692"/>
    </source>
</evidence>
<dbReference type="InterPro" id="IPR020846">
    <property type="entry name" value="MFS_dom"/>
</dbReference>
<dbReference type="EMBL" id="ML991839">
    <property type="protein sequence ID" value="KAF2230548.1"/>
    <property type="molecule type" value="Genomic_DNA"/>
</dbReference>
<dbReference type="GO" id="GO:0022857">
    <property type="term" value="F:transmembrane transporter activity"/>
    <property type="evidence" value="ECO:0007669"/>
    <property type="project" value="InterPro"/>
</dbReference>
<feature type="transmembrane region" description="Helical" evidence="6">
    <location>
        <begin position="36"/>
        <end position="62"/>
    </location>
</feature>
<feature type="transmembrane region" description="Helical" evidence="6">
    <location>
        <begin position="74"/>
        <end position="92"/>
    </location>
</feature>
<dbReference type="FunFam" id="1.20.1720.10:FF:000012">
    <property type="entry name" value="MFS toxin efflux pump (AflT)"/>
    <property type="match status" value="1"/>
</dbReference>
<feature type="transmembrane region" description="Helical" evidence="6">
    <location>
        <begin position="129"/>
        <end position="149"/>
    </location>
</feature>
<keyword evidence="2 6" id="KW-0812">Transmembrane</keyword>
<dbReference type="PANTHER" id="PTHR23501">
    <property type="entry name" value="MAJOR FACILITATOR SUPERFAMILY"/>
    <property type="match status" value="1"/>
</dbReference>
<dbReference type="InterPro" id="IPR036259">
    <property type="entry name" value="MFS_trans_sf"/>
</dbReference>
<dbReference type="Proteomes" id="UP000800092">
    <property type="component" value="Unassembled WGS sequence"/>
</dbReference>
<dbReference type="SUPFAM" id="SSF103473">
    <property type="entry name" value="MFS general substrate transporter"/>
    <property type="match status" value="1"/>
</dbReference>
<feature type="transmembrane region" description="Helical" evidence="6">
    <location>
        <begin position="234"/>
        <end position="253"/>
    </location>
</feature>
<dbReference type="Gene3D" id="1.20.1720.10">
    <property type="entry name" value="Multidrug resistance protein D"/>
    <property type="match status" value="1"/>
</dbReference>
<dbReference type="GO" id="GO:0005886">
    <property type="term" value="C:plasma membrane"/>
    <property type="evidence" value="ECO:0007669"/>
    <property type="project" value="TreeGrafter"/>
</dbReference>
<organism evidence="8 9">
    <name type="scientific">Viridothelium virens</name>
    <name type="common">Speckled blister lichen</name>
    <name type="synonym">Trypethelium virens</name>
    <dbReference type="NCBI Taxonomy" id="1048519"/>
    <lineage>
        <taxon>Eukaryota</taxon>
        <taxon>Fungi</taxon>
        <taxon>Dikarya</taxon>
        <taxon>Ascomycota</taxon>
        <taxon>Pezizomycotina</taxon>
        <taxon>Dothideomycetes</taxon>
        <taxon>Dothideomycetes incertae sedis</taxon>
        <taxon>Trypetheliales</taxon>
        <taxon>Trypetheliaceae</taxon>
        <taxon>Viridothelium</taxon>
    </lineage>
</organism>
<accession>A0A6A6GY74</accession>
<feature type="compositionally biased region" description="Basic and acidic residues" evidence="5">
    <location>
        <begin position="534"/>
        <end position="551"/>
    </location>
</feature>
<evidence type="ECO:0000259" key="7">
    <source>
        <dbReference type="PROSITE" id="PS50850"/>
    </source>
</evidence>
<protein>
    <submittedName>
        <fullName evidence="8">MFS general substrate transporter</fullName>
    </submittedName>
</protein>
<reference evidence="8" key="1">
    <citation type="journal article" date="2020" name="Stud. Mycol.">
        <title>101 Dothideomycetes genomes: a test case for predicting lifestyles and emergence of pathogens.</title>
        <authorList>
            <person name="Haridas S."/>
            <person name="Albert R."/>
            <person name="Binder M."/>
            <person name="Bloem J."/>
            <person name="Labutti K."/>
            <person name="Salamov A."/>
            <person name="Andreopoulos B."/>
            <person name="Baker S."/>
            <person name="Barry K."/>
            <person name="Bills G."/>
            <person name="Bluhm B."/>
            <person name="Cannon C."/>
            <person name="Castanera R."/>
            <person name="Culley D."/>
            <person name="Daum C."/>
            <person name="Ezra D."/>
            <person name="Gonzalez J."/>
            <person name="Henrissat B."/>
            <person name="Kuo A."/>
            <person name="Liang C."/>
            <person name="Lipzen A."/>
            <person name="Lutzoni F."/>
            <person name="Magnuson J."/>
            <person name="Mondo S."/>
            <person name="Nolan M."/>
            <person name="Ohm R."/>
            <person name="Pangilinan J."/>
            <person name="Park H.-J."/>
            <person name="Ramirez L."/>
            <person name="Alfaro M."/>
            <person name="Sun H."/>
            <person name="Tritt A."/>
            <person name="Yoshinaga Y."/>
            <person name="Zwiers L.-H."/>
            <person name="Turgeon B."/>
            <person name="Goodwin S."/>
            <person name="Spatafora J."/>
            <person name="Crous P."/>
            <person name="Grigoriev I."/>
        </authorList>
    </citation>
    <scope>NUCLEOTIDE SEQUENCE</scope>
    <source>
        <strain evidence="8">Tuck. ex Michener</strain>
    </source>
</reference>
<keyword evidence="9" id="KW-1185">Reference proteome</keyword>
<evidence type="ECO:0000313" key="8">
    <source>
        <dbReference type="EMBL" id="KAF2230548.1"/>
    </source>
</evidence>
<dbReference type="OrthoDB" id="10021397at2759"/>
<feature type="transmembrane region" description="Helical" evidence="6">
    <location>
        <begin position="304"/>
        <end position="325"/>
    </location>
</feature>
<dbReference type="InterPro" id="IPR011701">
    <property type="entry name" value="MFS"/>
</dbReference>
<dbReference type="PROSITE" id="PS50850">
    <property type="entry name" value="MFS"/>
    <property type="match status" value="1"/>
</dbReference>
<feature type="transmembrane region" description="Helical" evidence="6">
    <location>
        <begin position="194"/>
        <end position="213"/>
    </location>
</feature>
<sequence length="559" mass="60612">MASDLTSTEVQRRNDPANPSQHVDQDSSKYSDRLKFLLLFAALCLAVLCQALDNTIIATAIPRITDEFKSLEDVGWYGSAYLLTTCAFQLSYGKLYNLFPIKWVFLVALGIFELGSLVCGAAPNSVGLIMGRAVAGIGSGGIFSGATLIIANSIPLNQRPIYNGVLGGMYAIASVAGPLMGGAFTEYVTWRLCFYINLAFGFLTAIAVFLFMTQKDAGKNPRWSLPLKEKFHSLDVLGLAALVPTIVCLLLALQWGNSKYHWKNVRIIVLFILSGLLFGVFVGLQVWQKDRATVPISVMKRRTIWACSVFSFLIFGSFLAITYYLPIWFQAIKGNTATQSGIHNLPSILGTVILSFVAGGLVFALGYYTWACIIASILASVGAGLLSTLTPESNSAYWIGYQVAYGAGIGFGLQQPLIAVQTALPDYQVSEGTAIIIFVQTFGGSIFISVAQNVFNNKLIENVIAQRIPVDPVSLLSQGATHISSLVDPVYLDRLKSAYNEAITQTFYVSVATAGLSIFGSAFIPWLSVKEKKPKGTFDRNDERQSTEKDAQSGQTSGE</sequence>
<proteinExistence type="predicted"/>
<feature type="transmembrane region" description="Helical" evidence="6">
    <location>
        <begin position="507"/>
        <end position="527"/>
    </location>
</feature>
<evidence type="ECO:0000256" key="4">
    <source>
        <dbReference type="ARBA" id="ARBA00023136"/>
    </source>
</evidence>
<keyword evidence="3 6" id="KW-1133">Transmembrane helix</keyword>
<evidence type="ECO:0000256" key="5">
    <source>
        <dbReference type="SAM" id="MobiDB-lite"/>
    </source>
</evidence>
<feature type="transmembrane region" description="Helical" evidence="6">
    <location>
        <begin position="370"/>
        <end position="389"/>
    </location>
</feature>
<feature type="transmembrane region" description="Helical" evidence="6">
    <location>
        <begin position="345"/>
        <end position="363"/>
    </location>
</feature>
<feature type="transmembrane region" description="Helical" evidence="6">
    <location>
        <begin position="434"/>
        <end position="455"/>
    </location>
</feature>
<gene>
    <name evidence="8" type="ORF">EV356DRAFT_536265</name>
</gene>
<feature type="region of interest" description="Disordered" evidence="5">
    <location>
        <begin position="534"/>
        <end position="559"/>
    </location>
</feature>